<gene>
    <name evidence="1" type="ORF">AB162_103</name>
</gene>
<dbReference type="KEGG" id="bcig:AB162_103"/>
<dbReference type="Proteomes" id="UP000056466">
    <property type="component" value="Chromosome"/>
</dbReference>
<name>A0A0K2BKI5_9GAMM</name>
<sequence>MHTYKNYIFCHFVSIDNQHGVIIVYNLYRTPIAFISDIHTITI</sequence>
<reference evidence="1 2" key="1">
    <citation type="submission" date="2015-06" db="EMBL/GenBank/DDBJ databases">
        <title>Lineage-specific patterns of genome deterioration in obligate symbionts.</title>
        <authorList>
            <person name="Bennett G.M."/>
            <person name="McCutcheon J.P."/>
            <person name="McDonald B.R."/>
            <person name="Moran N.A."/>
        </authorList>
    </citation>
    <scope>NUCLEOTIDE SEQUENCE [LARGE SCALE GENOMIC DNA]</scope>
    <source>
        <strain evidence="1 2">B-GSS</strain>
    </source>
</reference>
<protein>
    <submittedName>
        <fullName evidence="1">Uncharacterized protein</fullName>
    </submittedName>
</protein>
<organism evidence="1 2">
    <name type="scientific">Candidatus Palibaumannia cicadellinicola</name>
    <dbReference type="NCBI Taxonomy" id="186490"/>
    <lineage>
        <taxon>Bacteria</taxon>
        <taxon>Pseudomonadati</taxon>
        <taxon>Pseudomonadota</taxon>
        <taxon>Gammaproteobacteria</taxon>
        <taxon>Candidatus Palibaumannia</taxon>
    </lineage>
</organism>
<dbReference type="EMBL" id="CP011787">
    <property type="protein sequence ID" value="AKZ65722.1"/>
    <property type="molecule type" value="Genomic_DNA"/>
</dbReference>
<keyword evidence="2" id="KW-1185">Reference proteome</keyword>
<proteinExistence type="predicted"/>
<evidence type="ECO:0000313" key="2">
    <source>
        <dbReference type="Proteomes" id="UP000056466"/>
    </source>
</evidence>
<accession>A0A0K2BKI5</accession>
<dbReference type="AlphaFoldDB" id="A0A0K2BKI5"/>
<evidence type="ECO:0000313" key="1">
    <source>
        <dbReference type="EMBL" id="AKZ65722.1"/>
    </source>
</evidence>